<protein>
    <submittedName>
        <fullName evidence="1">Uncharacterized protein</fullName>
    </submittedName>
</protein>
<dbReference type="AlphaFoldDB" id="A0A0F9J3H8"/>
<name>A0A0F9J3H8_9ZZZZ</name>
<evidence type="ECO:0000313" key="1">
    <source>
        <dbReference type="EMBL" id="KKM64113.1"/>
    </source>
</evidence>
<comment type="caution">
    <text evidence="1">The sequence shown here is derived from an EMBL/GenBank/DDBJ whole genome shotgun (WGS) entry which is preliminary data.</text>
</comment>
<sequence>MSDSAAVVIRQQIEHQKYLLQEARERRRRIFDEIDDGIAALNGLCLALERLVTVGDER</sequence>
<proteinExistence type="predicted"/>
<accession>A0A0F9J3H8</accession>
<reference evidence="1" key="1">
    <citation type="journal article" date="2015" name="Nature">
        <title>Complex archaea that bridge the gap between prokaryotes and eukaryotes.</title>
        <authorList>
            <person name="Spang A."/>
            <person name="Saw J.H."/>
            <person name="Jorgensen S.L."/>
            <person name="Zaremba-Niedzwiedzka K."/>
            <person name="Martijn J."/>
            <person name="Lind A.E."/>
            <person name="van Eijk R."/>
            <person name="Schleper C."/>
            <person name="Guy L."/>
            <person name="Ettema T.J."/>
        </authorList>
    </citation>
    <scope>NUCLEOTIDE SEQUENCE</scope>
</reference>
<gene>
    <name evidence="1" type="ORF">LCGC14_1504700</name>
</gene>
<organism evidence="1">
    <name type="scientific">marine sediment metagenome</name>
    <dbReference type="NCBI Taxonomy" id="412755"/>
    <lineage>
        <taxon>unclassified sequences</taxon>
        <taxon>metagenomes</taxon>
        <taxon>ecological metagenomes</taxon>
    </lineage>
</organism>
<dbReference type="EMBL" id="LAZR01010967">
    <property type="protein sequence ID" value="KKM64113.1"/>
    <property type="molecule type" value="Genomic_DNA"/>
</dbReference>